<evidence type="ECO:0000313" key="1">
    <source>
        <dbReference type="EMBL" id="KAJ4823906.1"/>
    </source>
</evidence>
<dbReference type="Proteomes" id="UP001141552">
    <property type="component" value="Unassembled WGS sequence"/>
</dbReference>
<accession>A0A9Q0IZC3</accession>
<sequence>MIRKLCSKERMLDGFYLYNEIEKMVINLLCQIYYPTKDHCVIMEHKHLTQAI</sequence>
<organism evidence="1 2">
    <name type="scientific">Turnera subulata</name>
    <dbReference type="NCBI Taxonomy" id="218843"/>
    <lineage>
        <taxon>Eukaryota</taxon>
        <taxon>Viridiplantae</taxon>
        <taxon>Streptophyta</taxon>
        <taxon>Embryophyta</taxon>
        <taxon>Tracheophyta</taxon>
        <taxon>Spermatophyta</taxon>
        <taxon>Magnoliopsida</taxon>
        <taxon>eudicotyledons</taxon>
        <taxon>Gunneridae</taxon>
        <taxon>Pentapetalae</taxon>
        <taxon>rosids</taxon>
        <taxon>fabids</taxon>
        <taxon>Malpighiales</taxon>
        <taxon>Passifloraceae</taxon>
        <taxon>Turnera</taxon>
    </lineage>
</organism>
<proteinExistence type="predicted"/>
<dbReference type="EMBL" id="JAKUCV010007324">
    <property type="protein sequence ID" value="KAJ4823906.1"/>
    <property type="molecule type" value="Genomic_DNA"/>
</dbReference>
<reference evidence="1" key="2">
    <citation type="journal article" date="2023" name="Plants (Basel)">
        <title>Annotation of the Turnera subulata (Passifloraceae) Draft Genome Reveals the S-Locus Evolved after the Divergence of Turneroideae from Passifloroideae in a Stepwise Manner.</title>
        <authorList>
            <person name="Henning P.M."/>
            <person name="Roalson E.H."/>
            <person name="Mir W."/>
            <person name="McCubbin A.G."/>
            <person name="Shore J.S."/>
        </authorList>
    </citation>
    <scope>NUCLEOTIDE SEQUENCE</scope>
    <source>
        <strain evidence="1">F60SS</strain>
    </source>
</reference>
<name>A0A9Q0IZC3_9ROSI</name>
<dbReference type="AlphaFoldDB" id="A0A9Q0IZC3"/>
<comment type="caution">
    <text evidence="1">The sequence shown here is derived from an EMBL/GenBank/DDBJ whole genome shotgun (WGS) entry which is preliminary data.</text>
</comment>
<evidence type="ECO:0000313" key="2">
    <source>
        <dbReference type="Proteomes" id="UP001141552"/>
    </source>
</evidence>
<reference evidence="1" key="1">
    <citation type="submission" date="2022-02" db="EMBL/GenBank/DDBJ databases">
        <authorList>
            <person name="Henning P.M."/>
            <person name="McCubbin A.G."/>
            <person name="Shore J.S."/>
        </authorList>
    </citation>
    <scope>NUCLEOTIDE SEQUENCE</scope>
    <source>
        <strain evidence="1">F60SS</strain>
        <tissue evidence="1">Leaves</tissue>
    </source>
</reference>
<keyword evidence="2" id="KW-1185">Reference proteome</keyword>
<gene>
    <name evidence="1" type="ORF">Tsubulata_050758</name>
</gene>
<protein>
    <submittedName>
        <fullName evidence="1">Uncharacterized protein</fullName>
    </submittedName>
</protein>
<feature type="non-terminal residue" evidence="1">
    <location>
        <position position="52"/>
    </location>
</feature>